<organism evidence="2 3">
    <name type="scientific">Brassica oleracea var. oleracea</name>
    <dbReference type="NCBI Taxonomy" id="109376"/>
    <lineage>
        <taxon>Eukaryota</taxon>
        <taxon>Viridiplantae</taxon>
        <taxon>Streptophyta</taxon>
        <taxon>Embryophyta</taxon>
        <taxon>Tracheophyta</taxon>
        <taxon>Spermatophyta</taxon>
        <taxon>Magnoliopsida</taxon>
        <taxon>eudicotyledons</taxon>
        <taxon>Gunneridae</taxon>
        <taxon>Pentapetalae</taxon>
        <taxon>rosids</taxon>
        <taxon>malvids</taxon>
        <taxon>Brassicales</taxon>
        <taxon>Brassicaceae</taxon>
        <taxon>Brassiceae</taxon>
        <taxon>Brassica</taxon>
    </lineage>
</organism>
<reference evidence="2 3" key="1">
    <citation type="journal article" date="2014" name="Genome Biol.">
        <title>Transcriptome and methylome profiling reveals relics of genome dominance in the mesopolyploid Brassica oleracea.</title>
        <authorList>
            <person name="Parkin I.A."/>
            <person name="Koh C."/>
            <person name="Tang H."/>
            <person name="Robinson S.J."/>
            <person name="Kagale S."/>
            <person name="Clarke W.E."/>
            <person name="Town C.D."/>
            <person name="Nixon J."/>
            <person name="Krishnakumar V."/>
            <person name="Bidwell S.L."/>
            <person name="Denoeud F."/>
            <person name="Belcram H."/>
            <person name="Links M.G."/>
            <person name="Just J."/>
            <person name="Clarke C."/>
            <person name="Bender T."/>
            <person name="Huebert T."/>
            <person name="Mason A.S."/>
            <person name="Pires J.C."/>
            <person name="Barker G."/>
            <person name="Moore J."/>
            <person name="Walley P.G."/>
            <person name="Manoli S."/>
            <person name="Batley J."/>
            <person name="Edwards D."/>
            <person name="Nelson M.N."/>
            <person name="Wang X."/>
            <person name="Paterson A.H."/>
            <person name="King G."/>
            <person name="Bancroft I."/>
            <person name="Chalhoub B."/>
            <person name="Sharpe A.G."/>
        </authorList>
    </citation>
    <scope>NUCLEOTIDE SEQUENCE</scope>
    <source>
        <strain evidence="2 3">cv. TO1000</strain>
    </source>
</reference>
<dbReference type="InterPro" id="IPR006566">
    <property type="entry name" value="FBD"/>
</dbReference>
<dbReference type="OMA" id="CEIFMDY"/>
<reference evidence="2" key="2">
    <citation type="submission" date="2015-03" db="UniProtKB">
        <authorList>
            <consortium name="EnsemblPlants"/>
        </authorList>
    </citation>
    <scope>IDENTIFICATION</scope>
</reference>
<dbReference type="Pfam" id="PF08387">
    <property type="entry name" value="FBD"/>
    <property type="match status" value="1"/>
</dbReference>
<proteinExistence type="predicted"/>
<evidence type="ECO:0000259" key="1">
    <source>
        <dbReference type="SMART" id="SM00579"/>
    </source>
</evidence>
<dbReference type="SMART" id="SM00579">
    <property type="entry name" value="FBD"/>
    <property type="match status" value="1"/>
</dbReference>
<dbReference type="EnsemblPlants" id="Bo5g022270.1">
    <property type="protein sequence ID" value="Bo5g022270.1"/>
    <property type="gene ID" value="Bo5g022270"/>
</dbReference>
<dbReference type="InterPro" id="IPR050232">
    <property type="entry name" value="FBL13/AtMIF1-like"/>
</dbReference>
<dbReference type="Gramene" id="Bo5g022270.1">
    <property type="protein sequence ID" value="Bo5g022270.1"/>
    <property type="gene ID" value="Bo5g022270"/>
</dbReference>
<dbReference type="AlphaFoldDB" id="A0A0D3CAW3"/>
<sequence length="391" mass="44586">MKQRKRSLCFETKPGCCGSEIGRRGGEWRMKKTQLCCCCCRDKAAQECDSSLRSQIKRRVLRFVSGFKAVDMNGETSNQRIFDRLSNLPDSLLCKILSDLTTKESVRTSVTLMFIMRYAMMGWLRCLHLYIRELTIVRDANDSLVAVRVRSQSLKRFKIVCERYEIDGHAVEIDAPRLESITLSDHMSEKIIIHSIGPSATVEIDVLFGVFYAEPLGPDDSSKITMLREFLTGLSTVGDITISFDTLNIIHDYCEMEQLPQFSNLSYLEACFKGTSWEMLPTLLESCPNLYSIILDFQCLPETEQVDLSLVPQCFQSSLEYVELKTIDGVDMRKKERPPRGVSSKMKIAKCFLENCGALQELTLKRCFCNIINQIESIPRSSTGCEIFMDY</sequence>
<dbReference type="Proteomes" id="UP000032141">
    <property type="component" value="Chromosome C5"/>
</dbReference>
<accession>A0A0D3CAW3</accession>
<dbReference type="PANTHER" id="PTHR31900:SF25">
    <property type="entry name" value="FBD DOMAIN-CONTAINING PROTEIN"/>
    <property type="match status" value="1"/>
</dbReference>
<keyword evidence="3" id="KW-1185">Reference proteome</keyword>
<dbReference type="HOGENOM" id="CLU_010721_1_3_1"/>
<dbReference type="PANTHER" id="PTHR31900">
    <property type="entry name" value="F-BOX/RNI SUPERFAMILY PROTEIN-RELATED"/>
    <property type="match status" value="1"/>
</dbReference>
<name>A0A0D3CAW3_BRAOL</name>
<protein>
    <recommendedName>
        <fullName evidence="1">FBD domain-containing protein</fullName>
    </recommendedName>
</protein>
<evidence type="ECO:0000313" key="3">
    <source>
        <dbReference type="Proteomes" id="UP000032141"/>
    </source>
</evidence>
<feature type="domain" description="FBD" evidence="1">
    <location>
        <begin position="313"/>
        <end position="390"/>
    </location>
</feature>
<evidence type="ECO:0000313" key="2">
    <source>
        <dbReference type="EnsemblPlants" id="Bo5g022270.1"/>
    </source>
</evidence>